<reference evidence="9" key="1">
    <citation type="submission" date="2025-08" db="UniProtKB">
        <authorList>
            <consortium name="RefSeq"/>
        </authorList>
    </citation>
    <scope>IDENTIFICATION</scope>
</reference>
<dbReference type="CDD" id="cd04077">
    <property type="entry name" value="Peptidases_S8_PCSK9_ProteinaseK_like"/>
    <property type="match status" value="1"/>
</dbReference>
<dbReference type="PROSITE" id="PS00138">
    <property type="entry name" value="SUBTILASE_SER"/>
    <property type="match status" value="1"/>
</dbReference>
<gene>
    <name evidence="9" type="primary">LOC110990507</name>
</gene>
<dbReference type="OrthoDB" id="206201at2759"/>
<name>A0A8B8A5K2_ACAPL</name>
<dbReference type="InterPro" id="IPR050131">
    <property type="entry name" value="Peptidase_S8_subtilisin-like"/>
</dbReference>
<evidence type="ECO:0000256" key="6">
    <source>
        <dbReference type="RuleBase" id="RU003355"/>
    </source>
</evidence>
<dbReference type="GO" id="GO:0005615">
    <property type="term" value="C:extracellular space"/>
    <property type="evidence" value="ECO:0007669"/>
    <property type="project" value="TreeGrafter"/>
</dbReference>
<evidence type="ECO:0000256" key="1">
    <source>
        <dbReference type="ARBA" id="ARBA00011073"/>
    </source>
</evidence>
<dbReference type="InterPro" id="IPR034193">
    <property type="entry name" value="PCSK9_ProteinaseK-like"/>
</dbReference>
<dbReference type="Gene3D" id="3.40.50.200">
    <property type="entry name" value="Peptidase S8/S53 domain"/>
    <property type="match status" value="1"/>
</dbReference>
<feature type="active site" description="Charge relay system" evidence="5">
    <location>
        <position position="199"/>
    </location>
</feature>
<dbReference type="AlphaFoldDB" id="A0A8B8A5K2"/>
<dbReference type="RefSeq" id="XP_022111236.1">
    <property type="nucleotide sequence ID" value="XM_022255544.1"/>
</dbReference>
<keyword evidence="3 5" id="KW-0378">Hydrolase</keyword>
<feature type="domain" description="Peptidase S8/S53" evidence="7">
    <location>
        <begin position="192"/>
        <end position="413"/>
    </location>
</feature>
<keyword evidence="2 5" id="KW-0645">Protease</keyword>
<evidence type="ECO:0000313" key="9">
    <source>
        <dbReference type="RefSeq" id="XP_022111236.1"/>
    </source>
</evidence>
<sequence>MERRRLHQQYSSMIMETGTYPTTPSFEGFGGQVKGYRYFVSHCCQGNELNSIFQPTMKLLLLCLCVVLAHARLAPLLTTNGRAVPDSWIIEVKDFDQLERLQQDIEDIFSTFRAPAPRIDKLEKLMPVLILKIPQHILTRVRAIEGVEYIHQDPILTLFGSQNNPPWGIDRIDSRSGRDGVFNYNDDAQGEGANIFIMDSGVNINHQAFGGRASLLFGGEDHGGHGTHCAGTAGADIYGIARKARIYSCKVCDGGCGGSIIAKALDTIVQKFGSGNGKGVVSMSLGGGYNLLMNSLVQKMLNKGYTVSVAAGNSNIDACQFSPAAVKGALSVGATTRNDRRAYFSNYGPCVDLFAPGVGILSTAHSSDTGSMTLSGTSMACPHVTGAAAVYLGLNPGSSPRAVHYAIVNNATPDVVSDAKGSPNKLLYVQP</sequence>
<dbReference type="SUPFAM" id="SSF52743">
    <property type="entry name" value="Subtilisin-like"/>
    <property type="match status" value="1"/>
</dbReference>
<protein>
    <submittedName>
        <fullName evidence="9">Uncharacterized protein LOC110990507 isoform X1</fullName>
    </submittedName>
</protein>
<dbReference type="PANTHER" id="PTHR43806">
    <property type="entry name" value="PEPTIDASE S8"/>
    <property type="match status" value="1"/>
</dbReference>
<dbReference type="InterPro" id="IPR015500">
    <property type="entry name" value="Peptidase_S8_subtilisin-rel"/>
</dbReference>
<dbReference type="Pfam" id="PF00082">
    <property type="entry name" value="Peptidase_S8"/>
    <property type="match status" value="1"/>
</dbReference>
<dbReference type="GO" id="GO:0004252">
    <property type="term" value="F:serine-type endopeptidase activity"/>
    <property type="evidence" value="ECO:0007669"/>
    <property type="project" value="UniProtKB-UniRule"/>
</dbReference>
<dbReference type="InterPro" id="IPR036852">
    <property type="entry name" value="Peptidase_S8/S53_dom_sf"/>
</dbReference>
<comment type="similarity">
    <text evidence="1 5 6">Belongs to the peptidase S8 family.</text>
</comment>
<dbReference type="PRINTS" id="PR00723">
    <property type="entry name" value="SUBTILISIN"/>
</dbReference>
<dbReference type="InterPro" id="IPR023827">
    <property type="entry name" value="Peptidase_S8_Asp-AS"/>
</dbReference>
<dbReference type="PROSITE" id="PS00136">
    <property type="entry name" value="SUBTILASE_ASP"/>
    <property type="match status" value="1"/>
</dbReference>
<evidence type="ECO:0000256" key="3">
    <source>
        <dbReference type="ARBA" id="ARBA00022801"/>
    </source>
</evidence>
<dbReference type="PROSITE" id="PS51892">
    <property type="entry name" value="SUBTILASE"/>
    <property type="match status" value="1"/>
</dbReference>
<evidence type="ECO:0000256" key="2">
    <source>
        <dbReference type="ARBA" id="ARBA00022670"/>
    </source>
</evidence>
<proteinExistence type="inferred from homology"/>
<keyword evidence="8" id="KW-1185">Reference proteome</keyword>
<organism evidence="8 9">
    <name type="scientific">Acanthaster planci</name>
    <name type="common">Crown-of-thorns starfish</name>
    <dbReference type="NCBI Taxonomy" id="133434"/>
    <lineage>
        <taxon>Eukaryota</taxon>
        <taxon>Metazoa</taxon>
        <taxon>Echinodermata</taxon>
        <taxon>Eleutherozoa</taxon>
        <taxon>Asterozoa</taxon>
        <taxon>Asteroidea</taxon>
        <taxon>Valvatacea</taxon>
        <taxon>Valvatida</taxon>
        <taxon>Acanthasteridae</taxon>
        <taxon>Acanthaster</taxon>
    </lineage>
</organism>
<dbReference type="Proteomes" id="UP000694845">
    <property type="component" value="Unplaced"/>
</dbReference>
<dbReference type="GO" id="GO:0006508">
    <property type="term" value="P:proteolysis"/>
    <property type="evidence" value="ECO:0007669"/>
    <property type="project" value="UniProtKB-KW"/>
</dbReference>
<dbReference type="InterPro" id="IPR022398">
    <property type="entry name" value="Peptidase_S8_His-AS"/>
</dbReference>
<dbReference type="InterPro" id="IPR000209">
    <property type="entry name" value="Peptidase_S8/S53_dom"/>
</dbReference>
<accession>A0A8B8A5K2</accession>
<evidence type="ECO:0000256" key="5">
    <source>
        <dbReference type="PROSITE-ProRule" id="PRU01240"/>
    </source>
</evidence>
<evidence type="ECO:0000259" key="7">
    <source>
        <dbReference type="Pfam" id="PF00082"/>
    </source>
</evidence>
<dbReference type="GeneID" id="110990507"/>
<dbReference type="FunFam" id="3.40.50.200:FF:000014">
    <property type="entry name" value="Proteinase K"/>
    <property type="match status" value="1"/>
</dbReference>
<dbReference type="PROSITE" id="PS00137">
    <property type="entry name" value="SUBTILASE_HIS"/>
    <property type="match status" value="1"/>
</dbReference>
<evidence type="ECO:0000256" key="4">
    <source>
        <dbReference type="ARBA" id="ARBA00022825"/>
    </source>
</evidence>
<dbReference type="KEGG" id="aplc:110990507"/>
<dbReference type="InterPro" id="IPR023828">
    <property type="entry name" value="Peptidase_S8_Ser-AS"/>
</dbReference>
<feature type="active site" description="Charge relay system" evidence="5">
    <location>
        <position position="378"/>
    </location>
</feature>
<feature type="active site" description="Charge relay system" evidence="5">
    <location>
        <position position="225"/>
    </location>
</feature>
<keyword evidence="4 5" id="KW-0720">Serine protease</keyword>
<evidence type="ECO:0000313" key="8">
    <source>
        <dbReference type="Proteomes" id="UP000694845"/>
    </source>
</evidence>
<dbReference type="PANTHER" id="PTHR43806:SF58">
    <property type="entry name" value="ALKALINE PROTEASE 1-RELATED"/>
    <property type="match status" value="1"/>
</dbReference>